<keyword evidence="3" id="KW-0808">Transferase</keyword>
<name>A0A949JKV0_9ACTN</name>
<proteinExistence type="predicted"/>
<dbReference type="Pfam" id="PF01553">
    <property type="entry name" value="Acyltransferase"/>
    <property type="match status" value="1"/>
</dbReference>
<dbReference type="PANTHER" id="PTHR10434">
    <property type="entry name" value="1-ACYL-SN-GLYCEROL-3-PHOSPHATE ACYLTRANSFERASE"/>
    <property type="match status" value="1"/>
</dbReference>
<sequence>MMNHHGGAAGPWLPSATCTVDHCLPAAPRTAGAARVALRAAGAAAVLCVGALCAPLCACAGRRARYALVRLWSRTLLRALGVRLRVRGHRGSGPALVVANHISWLDVVVLAAVSPGRMLAKAEVGRYPVIGALARAAGTVFIERQRLKELPAAVDRVARALWEGATVVAFPQGTTWCGQRQGPFRAAVFDAAVRTAVPVRPVALSYRQPGFAPSTVAAFVGDDALPRSLRRVIGAVELSVRAELLPPVRPSAHPSAGNHPSAGLDSSAVQGAGACGPEVGNERCGRRAARRSLAQLTTDLVVTPRGETDYAREHDRAPSG</sequence>
<organism evidence="8 9">
    <name type="scientific">Streptomyces tardus</name>
    <dbReference type="NCBI Taxonomy" id="2780544"/>
    <lineage>
        <taxon>Bacteria</taxon>
        <taxon>Bacillati</taxon>
        <taxon>Actinomycetota</taxon>
        <taxon>Actinomycetes</taxon>
        <taxon>Kitasatosporales</taxon>
        <taxon>Streptomycetaceae</taxon>
        <taxon>Streptomyces</taxon>
    </lineage>
</organism>
<dbReference type="Proteomes" id="UP000694501">
    <property type="component" value="Unassembled WGS sequence"/>
</dbReference>
<evidence type="ECO:0000313" key="8">
    <source>
        <dbReference type="EMBL" id="MBU7600644.1"/>
    </source>
</evidence>
<dbReference type="AlphaFoldDB" id="A0A949JKV0"/>
<dbReference type="GO" id="GO:0003841">
    <property type="term" value="F:1-acylglycerol-3-phosphate O-acyltransferase activity"/>
    <property type="evidence" value="ECO:0007669"/>
    <property type="project" value="TreeGrafter"/>
</dbReference>
<evidence type="ECO:0000256" key="2">
    <source>
        <dbReference type="ARBA" id="ARBA00022516"/>
    </source>
</evidence>
<evidence type="ECO:0000256" key="3">
    <source>
        <dbReference type="ARBA" id="ARBA00022679"/>
    </source>
</evidence>
<accession>A0A949JKV0</accession>
<keyword evidence="2" id="KW-0444">Lipid biosynthesis</keyword>
<dbReference type="GO" id="GO:0006654">
    <property type="term" value="P:phosphatidic acid biosynthetic process"/>
    <property type="evidence" value="ECO:0007669"/>
    <property type="project" value="TreeGrafter"/>
</dbReference>
<evidence type="ECO:0000256" key="6">
    <source>
        <dbReference type="SAM" id="MobiDB-lite"/>
    </source>
</evidence>
<dbReference type="SUPFAM" id="SSF69593">
    <property type="entry name" value="Glycerol-3-phosphate (1)-acyltransferase"/>
    <property type="match status" value="1"/>
</dbReference>
<reference evidence="8" key="1">
    <citation type="submission" date="2021-06" db="EMBL/GenBank/DDBJ databases">
        <title>Sequencing of actinobacteria type strains.</title>
        <authorList>
            <person name="Nguyen G.-S."/>
            <person name="Wentzel A."/>
        </authorList>
    </citation>
    <scope>NUCLEOTIDE SEQUENCE</scope>
    <source>
        <strain evidence="8">P38-E01</strain>
    </source>
</reference>
<evidence type="ECO:0000256" key="5">
    <source>
        <dbReference type="ARBA" id="ARBA00023315"/>
    </source>
</evidence>
<evidence type="ECO:0000256" key="4">
    <source>
        <dbReference type="ARBA" id="ARBA00023098"/>
    </source>
</evidence>
<dbReference type="InterPro" id="IPR002123">
    <property type="entry name" value="Plipid/glycerol_acylTrfase"/>
</dbReference>
<dbReference type="CDD" id="cd07989">
    <property type="entry name" value="LPLAT_AGPAT-like"/>
    <property type="match status" value="1"/>
</dbReference>
<keyword evidence="4" id="KW-0443">Lipid metabolism</keyword>
<keyword evidence="5 8" id="KW-0012">Acyltransferase</keyword>
<protein>
    <submittedName>
        <fullName evidence="8">1-acyl-sn-glycerol-3-phosphate acyltransferase</fullName>
    </submittedName>
</protein>
<comment type="pathway">
    <text evidence="1">Lipid metabolism.</text>
</comment>
<dbReference type="EMBL" id="JAELVF020000004">
    <property type="protein sequence ID" value="MBU7600644.1"/>
    <property type="molecule type" value="Genomic_DNA"/>
</dbReference>
<comment type="caution">
    <text evidence="8">The sequence shown here is derived from an EMBL/GenBank/DDBJ whole genome shotgun (WGS) entry which is preliminary data.</text>
</comment>
<dbReference type="RefSeq" id="WP_211042721.1">
    <property type="nucleotide sequence ID" value="NZ_JAELVF020000004.1"/>
</dbReference>
<dbReference type="PANTHER" id="PTHR10434:SF64">
    <property type="entry name" value="1-ACYL-SN-GLYCEROL-3-PHOSPHATE ACYLTRANSFERASE-RELATED"/>
    <property type="match status" value="1"/>
</dbReference>
<gene>
    <name evidence="8" type="ORF">JGS22_024205</name>
</gene>
<feature type="domain" description="Phospholipid/glycerol acyltransferase" evidence="7">
    <location>
        <begin position="95"/>
        <end position="207"/>
    </location>
</feature>
<evidence type="ECO:0000256" key="1">
    <source>
        <dbReference type="ARBA" id="ARBA00005189"/>
    </source>
</evidence>
<feature type="region of interest" description="Disordered" evidence="6">
    <location>
        <begin position="249"/>
        <end position="320"/>
    </location>
</feature>
<evidence type="ECO:0000259" key="7">
    <source>
        <dbReference type="SMART" id="SM00563"/>
    </source>
</evidence>
<dbReference type="SMART" id="SM00563">
    <property type="entry name" value="PlsC"/>
    <property type="match status" value="1"/>
</dbReference>
<feature type="compositionally biased region" description="Basic and acidic residues" evidence="6">
    <location>
        <begin position="306"/>
        <end position="320"/>
    </location>
</feature>
<keyword evidence="9" id="KW-1185">Reference proteome</keyword>
<evidence type="ECO:0000313" key="9">
    <source>
        <dbReference type="Proteomes" id="UP000694501"/>
    </source>
</evidence>